<feature type="region of interest" description="Disordered" evidence="4">
    <location>
        <begin position="997"/>
        <end position="1039"/>
    </location>
</feature>
<feature type="compositionally biased region" description="Basic and acidic residues" evidence="4">
    <location>
        <begin position="373"/>
        <end position="385"/>
    </location>
</feature>
<dbReference type="Gene3D" id="3.40.630.30">
    <property type="match status" value="1"/>
</dbReference>
<dbReference type="InterPro" id="IPR000182">
    <property type="entry name" value="GNAT_dom"/>
</dbReference>
<feature type="domain" description="N-acetyltransferase" evidence="6">
    <location>
        <begin position="1180"/>
        <end position="1348"/>
    </location>
</feature>
<feature type="region of interest" description="Disordered" evidence="4">
    <location>
        <begin position="478"/>
        <end position="568"/>
    </location>
</feature>
<feature type="compositionally biased region" description="Basic and acidic residues" evidence="4">
    <location>
        <begin position="270"/>
        <end position="282"/>
    </location>
</feature>
<dbReference type="PROSITE" id="PS51186">
    <property type="entry name" value="GNAT"/>
    <property type="match status" value="1"/>
</dbReference>
<name>A0A0U1LZA2_TALIS</name>
<sequence>MFQRLRGAIDARIAEEQARQKAAQDGTSRSNLGRRPSARTTRPRSSSTLPTRSPDPTEFEFPIVDDEGPSRSATPRQEAPSTQDPPPSEETESEKQPADSADKETAPEGEPKPAPTPELPADVRAKLRRLDKIDSKYHDLLKAYKIAHSRVLLIEPFEAALKENTPLTSISDPKALMEYLNQISLKNDMIVDELKRVTADRDNLKKKVDEAEKSAKDAWDEVTNLKKNQKESADEAKDTKPVSPDKTKPQKASESPDAEESEEFFSFDNEIPRLESEVQEKEAEITNLNSEVDNLKRDLAVARESTESMVVSLESATRELEGLRDFKEKNESQVEDLKSTNQREIDQIKSKLVEAESAVESSNTALSELKSQLQEKSEELERLQRDSTCADSSDLSEKLSQTEKEKEEKEKRLGVMQGLMDSLKNQIKEGEGVVSSLRAELAERASRVEELQKLVDFVDGGFGANPKWKSARELVAAGKTASFDDVRNSLLESDKKTTAAPPTTKAETQTENQGGNAGGSKKKKNKKKKGGKGNEEPSASKDTPGESPAAAEPAQEATQSTADAASLEKKIEDLTAQVAEKDAAIERLHSKLKGEDDLKEEIESLRDELLHIGQEHVESKDLIKSLQVEKQALEETLAKLEKEAADLRVNHASKDADSQKLHADLKTEFEDLKTKATTLEKDLSAAQQLAASRFKDLTDLRSTMQKLTPELRNLRADSAELKSTKEDLNKKTTELKKLESKHEDLRADLKSLKSSLTDRENEVKTLNQKIRQETDSRLKAEEIMSVTKSEMRQLKTKCQQAVDTSERLTEDLSKTQEELKSTRSKLQEAEEKVTQFDRDMSGLREEIELKTAQYASAQSLMNSMRDQTAELSTQMKEARQDYENLAEELGVADRLLSERSRECETMRGLLNNVQSEAEKTIHGLKTSLNSAIEERDKADDEASMMGRRRARELEELKNKVRDTEKALKTAENDREELEYSTRAWKRQRDDLELRVERSTQEAKEARQAMEELRDALDKSEKQVGEMKEEKSKLRRSIEESNNRIEKLRKANKALTEEFRAGQNNLKRPSTTESGVLSSRSSIDSPNRRAGSRERDSSATRSETPSGSGRGQLDYIYLKNVLLQFLEQKDKNYQKQLIPVLGMLLHFDRNDEQKWMSAVMSRSIRLHGFCTVITIEMSDQPVIRLATAEDVPYILQFIRELADYEKALHEVEATHESLLETLSFPGTPPKKGSTYTALITPPATAENPSPAPVGMALHFYNYSTWRSAPGIYLEDLYVQPAARGKGYGFRLLKFLAKEVVSIGGRRLEWSVLKWNEPSIKFYKSIGANAMEEWEKMMVEGEALTKLAADL</sequence>
<proteinExistence type="predicted"/>
<feature type="compositionally biased region" description="Acidic residues" evidence="4">
    <location>
        <begin position="256"/>
        <end position="265"/>
    </location>
</feature>
<dbReference type="SMART" id="SM00755">
    <property type="entry name" value="Grip"/>
    <property type="match status" value="1"/>
</dbReference>
<dbReference type="InterPro" id="IPR016181">
    <property type="entry name" value="Acyl_CoA_acyltransferase"/>
</dbReference>
<keyword evidence="1" id="KW-0808">Transferase</keyword>
<evidence type="ECO:0000256" key="1">
    <source>
        <dbReference type="ARBA" id="ARBA00022679"/>
    </source>
</evidence>
<gene>
    <name evidence="7" type="ORF">PISL3812_05666</name>
</gene>
<dbReference type="InterPro" id="IPR000237">
    <property type="entry name" value="GRIP_dom"/>
</dbReference>
<evidence type="ECO:0000256" key="4">
    <source>
        <dbReference type="SAM" id="MobiDB-lite"/>
    </source>
</evidence>
<feature type="compositionally biased region" description="Low complexity" evidence="4">
    <location>
        <begin position="34"/>
        <end position="56"/>
    </location>
</feature>
<dbReference type="OMA" id="NIGQDHV"/>
<feature type="compositionally biased region" description="Polar residues" evidence="4">
    <location>
        <begin position="1061"/>
        <end position="1084"/>
    </location>
</feature>
<evidence type="ECO:0000259" key="6">
    <source>
        <dbReference type="PROSITE" id="PS51186"/>
    </source>
</evidence>
<feature type="compositionally biased region" description="Polar residues" evidence="4">
    <location>
        <begin position="71"/>
        <end position="82"/>
    </location>
</feature>
<protein>
    <submittedName>
        <fullName evidence="7">Golgin IMH1</fullName>
    </submittedName>
</protein>
<dbReference type="SUPFAM" id="SSF57997">
    <property type="entry name" value="Tropomyosin"/>
    <property type="match status" value="1"/>
</dbReference>
<dbReference type="Proteomes" id="UP000054383">
    <property type="component" value="Unassembled WGS sequence"/>
</dbReference>
<dbReference type="OrthoDB" id="1926336at2759"/>
<dbReference type="GO" id="GO:0008080">
    <property type="term" value="F:N-acetyltransferase activity"/>
    <property type="evidence" value="ECO:0007669"/>
    <property type="project" value="UniProtKB-ARBA"/>
</dbReference>
<feature type="compositionally biased region" description="Basic and acidic residues" evidence="4">
    <location>
        <begin position="93"/>
        <end position="111"/>
    </location>
</feature>
<feature type="compositionally biased region" description="Basic and acidic residues" evidence="4">
    <location>
        <begin position="482"/>
        <end position="497"/>
    </location>
</feature>
<feature type="compositionally biased region" description="Low complexity" evidence="4">
    <location>
        <begin position="547"/>
        <end position="562"/>
    </location>
</feature>
<evidence type="ECO:0000259" key="5">
    <source>
        <dbReference type="PROSITE" id="PS50913"/>
    </source>
</evidence>
<feature type="compositionally biased region" description="Basic residues" evidence="4">
    <location>
        <begin position="520"/>
        <end position="531"/>
    </location>
</feature>
<feature type="coiled-coil region" evidence="3">
    <location>
        <begin position="1193"/>
        <end position="1220"/>
    </location>
</feature>
<evidence type="ECO:0000256" key="2">
    <source>
        <dbReference type="ARBA" id="ARBA00023315"/>
    </source>
</evidence>
<dbReference type="Gene3D" id="1.20.1480.30">
    <property type="entry name" value="Designed four-helix bundle protein"/>
    <property type="match status" value="1"/>
</dbReference>
<organism evidence="7 8">
    <name type="scientific">Talaromyces islandicus</name>
    <name type="common">Penicillium islandicum</name>
    <dbReference type="NCBI Taxonomy" id="28573"/>
    <lineage>
        <taxon>Eukaryota</taxon>
        <taxon>Fungi</taxon>
        <taxon>Dikarya</taxon>
        <taxon>Ascomycota</taxon>
        <taxon>Pezizomycotina</taxon>
        <taxon>Eurotiomycetes</taxon>
        <taxon>Eurotiomycetidae</taxon>
        <taxon>Eurotiales</taxon>
        <taxon>Trichocomaceae</taxon>
        <taxon>Talaromyces</taxon>
        <taxon>Talaromyces sect. Islandici</taxon>
    </lineage>
</organism>
<keyword evidence="8" id="KW-1185">Reference proteome</keyword>
<reference evidence="7 8" key="1">
    <citation type="submission" date="2015-04" db="EMBL/GenBank/DDBJ databases">
        <authorList>
            <person name="Syromyatnikov M.Y."/>
            <person name="Popov V.N."/>
        </authorList>
    </citation>
    <scope>NUCLEOTIDE SEQUENCE [LARGE SCALE GENOMIC DNA]</scope>
    <source>
        <strain evidence="7">WF-38-12</strain>
    </source>
</reference>
<evidence type="ECO:0000313" key="7">
    <source>
        <dbReference type="EMBL" id="CRG88635.1"/>
    </source>
</evidence>
<feature type="compositionally biased region" description="Polar residues" evidence="4">
    <location>
        <begin position="359"/>
        <end position="372"/>
    </location>
</feature>
<dbReference type="Pfam" id="PF00583">
    <property type="entry name" value="Acetyltransf_1"/>
    <property type="match status" value="1"/>
</dbReference>
<feature type="compositionally biased region" description="Basic and acidic residues" evidence="4">
    <location>
        <begin position="395"/>
        <end position="413"/>
    </location>
</feature>
<keyword evidence="2" id="KW-0012">Acyltransferase</keyword>
<dbReference type="InterPro" id="IPR051016">
    <property type="entry name" value="Diverse_Substrate_AcTransf"/>
</dbReference>
<keyword evidence="3" id="KW-0175">Coiled coil</keyword>
<feature type="region of interest" description="Disordered" evidence="4">
    <location>
        <begin position="209"/>
        <end position="282"/>
    </location>
</feature>
<evidence type="ECO:0000256" key="3">
    <source>
        <dbReference type="SAM" id="Coils"/>
    </source>
</evidence>
<dbReference type="CDD" id="cd04301">
    <property type="entry name" value="NAT_SF"/>
    <property type="match status" value="1"/>
</dbReference>
<feature type="compositionally biased region" description="Basic and acidic residues" evidence="4">
    <location>
        <begin position="209"/>
        <end position="219"/>
    </location>
</feature>
<dbReference type="PANTHER" id="PTHR10545">
    <property type="entry name" value="DIAMINE N-ACETYLTRANSFERASE"/>
    <property type="match status" value="1"/>
</dbReference>
<feature type="compositionally biased region" description="Low complexity" evidence="4">
    <location>
        <begin position="498"/>
        <end position="511"/>
    </location>
</feature>
<feature type="compositionally biased region" description="Basic and acidic residues" evidence="4">
    <location>
        <begin position="228"/>
        <end position="248"/>
    </location>
</feature>
<dbReference type="SUPFAM" id="SSF55729">
    <property type="entry name" value="Acyl-CoA N-acyltransferases (Nat)"/>
    <property type="match status" value="1"/>
</dbReference>
<feature type="region of interest" description="Disordered" evidence="4">
    <location>
        <begin position="1058"/>
        <end position="1108"/>
    </location>
</feature>
<dbReference type="EMBL" id="CVMT01000005">
    <property type="protein sequence ID" value="CRG88635.1"/>
    <property type="molecule type" value="Genomic_DNA"/>
</dbReference>
<feature type="region of interest" description="Disordered" evidence="4">
    <location>
        <begin position="16"/>
        <end position="123"/>
    </location>
</feature>
<dbReference type="Gene3D" id="1.10.287.1490">
    <property type="match status" value="1"/>
</dbReference>
<feature type="domain" description="GRIP" evidence="5">
    <location>
        <begin position="1107"/>
        <end position="1157"/>
    </location>
</feature>
<dbReference type="PROSITE" id="PS50913">
    <property type="entry name" value="GRIP"/>
    <property type="match status" value="1"/>
</dbReference>
<dbReference type="PANTHER" id="PTHR10545:SF29">
    <property type="entry name" value="GH14572P-RELATED"/>
    <property type="match status" value="1"/>
</dbReference>
<evidence type="ECO:0000313" key="8">
    <source>
        <dbReference type="Proteomes" id="UP000054383"/>
    </source>
</evidence>
<feature type="region of interest" description="Disordered" evidence="4">
    <location>
        <begin position="354"/>
        <end position="413"/>
    </location>
</feature>
<dbReference type="STRING" id="28573.A0A0U1LZA2"/>
<dbReference type="Pfam" id="PF01465">
    <property type="entry name" value="GRIP"/>
    <property type="match status" value="1"/>
</dbReference>
<accession>A0A0U1LZA2</accession>
<dbReference type="FunFam" id="3.40.630.30:FF:000086">
    <property type="entry name" value="Acetyltransferase, GNAT family, putative"/>
    <property type="match status" value="1"/>
</dbReference>